<protein>
    <recommendedName>
        <fullName evidence="4">Vacuolar membrane protease</fullName>
    </recommendedName>
    <alternativeName>
        <fullName evidence="8">FXNA-related family protease 1</fullName>
    </alternativeName>
</protein>
<feature type="transmembrane region" description="Helical" evidence="9">
    <location>
        <begin position="478"/>
        <end position="504"/>
    </location>
</feature>
<feature type="transmembrane region" description="Helical" evidence="9">
    <location>
        <begin position="319"/>
        <end position="339"/>
    </location>
</feature>
<feature type="domain" description="Peptidase M28" evidence="10">
    <location>
        <begin position="99"/>
        <end position="287"/>
    </location>
</feature>
<comment type="caution">
    <text evidence="11">The sequence shown here is derived from an EMBL/GenBank/DDBJ whole genome shotgun (WGS) entry which is preliminary data.</text>
</comment>
<comment type="similarity">
    <text evidence="3">Belongs to the peptidase M28 family.</text>
</comment>
<sequence length="767" mass="84253">MAALIFLVVTSLSLLSLYLLSPPAPEPASAPAATFSAERAMQHVRQIAQEPHPMGTLAHAKVRTYLLQQMQALELNPQVQDTTAAEVYGGVGMVGHVYNLVGRLKGNGKSDKAILLIAHYDSQPNALGAGDDGAGVAAILETVRALRQTEPLEHDVIVLLTDGEEFGLYGAKAFLKHPWAKEVGVVMNLEGRGNEGPSMTFEMSPENGWVTRQYAAAVPHPYFSSLAYEIYSRMPNNTDFTVYKEAGYTGLNSAFIDGFVHYHKATDAPENLSKRSLQHHGSNMLALTRHFGHTSLEATKAPDAVFFNFIGSWVITYSAGLNLLWVALTALLLLVTLVIGLRKQVITVRQVILGFVLYLLMLVVVVALFYPINEAVWRLLPLSHRHNGVYSADNFFLAYLLLALGLFLLLSWLVLRWLRLFSLLMGVVVLQFVLMLVVYLLAPNAAYLFIFPLLSSLGGIVVVFLMDWDKSPKVHVTYTLVLLVASVPAIFLMMPIVEVVFTAFALQLPYGMVLLLLLLAGLLLPLLVVLERSFSLKGFPLLPVVLLLAGSIQVARAVQGEAPSAERPLHSAVSYYLNANTGKAYWASSYTTTDDWNRQFFPEPAIGKLSGFYPYSGKLYLQNAAEALNIPAPVAEILQDSVASGERLLRLRLQARREEAIHLEVLLQPEHAEDVLAVSLAGEALELDPLPAVEDAKVYLMRLHGLPPSKSVELSLRLKAGAPLLIQLSDQSMNLPEQLVKQPKPAHVIAEQGRDSNLTVVQKSYTF</sequence>
<reference evidence="12" key="1">
    <citation type="journal article" date="2019" name="Int. J. Syst. Evol. Microbiol.">
        <title>The Global Catalogue of Microorganisms (GCM) 10K type strain sequencing project: providing services to taxonomists for standard genome sequencing and annotation.</title>
        <authorList>
            <consortium name="The Broad Institute Genomics Platform"/>
            <consortium name="The Broad Institute Genome Sequencing Center for Infectious Disease"/>
            <person name="Wu L."/>
            <person name="Ma J."/>
        </authorList>
    </citation>
    <scope>NUCLEOTIDE SEQUENCE [LARGE SCALE GENOMIC DNA]</scope>
    <source>
        <strain evidence="12">JCM 31319</strain>
    </source>
</reference>
<accession>A0ABW3SWS4</accession>
<organism evidence="11 12">
    <name type="scientific">Pontibacter rugosus</name>
    <dbReference type="NCBI Taxonomy" id="1745966"/>
    <lineage>
        <taxon>Bacteria</taxon>
        <taxon>Pseudomonadati</taxon>
        <taxon>Bacteroidota</taxon>
        <taxon>Cytophagia</taxon>
        <taxon>Cytophagales</taxon>
        <taxon>Hymenobacteraceae</taxon>
        <taxon>Pontibacter</taxon>
    </lineage>
</organism>
<comment type="subcellular location">
    <subcellularLocation>
        <location evidence="2">Vacuole membrane</location>
        <topology evidence="2">Multi-pass membrane protein</topology>
    </subcellularLocation>
</comment>
<dbReference type="Pfam" id="PF04389">
    <property type="entry name" value="Peptidase_M28"/>
    <property type="match status" value="1"/>
</dbReference>
<feature type="transmembrane region" description="Helical" evidence="9">
    <location>
        <begin position="351"/>
        <end position="372"/>
    </location>
</feature>
<feature type="transmembrane region" description="Helical" evidence="9">
    <location>
        <begin position="447"/>
        <end position="466"/>
    </location>
</feature>
<keyword evidence="9" id="KW-0472">Membrane</keyword>
<feature type="transmembrane region" description="Helical" evidence="9">
    <location>
        <begin position="510"/>
        <end position="529"/>
    </location>
</feature>
<dbReference type="PANTHER" id="PTHR12147">
    <property type="entry name" value="METALLOPEPTIDASE M28 FAMILY MEMBER"/>
    <property type="match status" value="1"/>
</dbReference>
<feature type="transmembrane region" description="Helical" evidence="9">
    <location>
        <begin position="420"/>
        <end position="441"/>
    </location>
</feature>
<evidence type="ECO:0000256" key="5">
    <source>
        <dbReference type="ARBA" id="ARBA00022554"/>
    </source>
</evidence>
<evidence type="ECO:0000313" key="11">
    <source>
        <dbReference type="EMBL" id="MFD1188030.1"/>
    </source>
</evidence>
<dbReference type="EMBL" id="JBHTLD010000204">
    <property type="protein sequence ID" value="MFD1188030.1"/>
    <property type="molecule type" value="Genomic_DNA"/>
</dbReference>
<dbReference type="PANTHER" id="PTHR12147:SF58">
    <property type="entry name" value="VACUOLAR MEMBRANE PROTEASE"/>
    <property type="match status" value="1"/>
</dbReference>
<feature type="transmembrane region" description="Helical" evidence="9">
    <location>
        <begin position="396"/>
        <end position="415"/>
    </location>
</feature>
<evidence type="ECO:0000256" key="3">
    <source>
        <dbReference type="ARBA" id="ARBA00010918"/>
    </source>
</evidence>
<dbReference type="Gene3D" id="3.40.630.10">
    <property type="entry name" value="Zn peptidases"/>
    <property type="match status" value="1"/>
</dbReference>
<keyword evidence="9" id="KW-0812">Transmembrane</keyword>
<evidence type="ECO:0000256" key="1">
    <source>
        <dbReference type="ARBA" id="ARBA00003273"/>
    </source>
</evidence>
<evidence type="ECO:0000256" key="8">
    <source>
        <dbReference type="ARBA" id="ARBA00031512"/>
    </source>
</evidence>
<name>A0ABW3SWS4_9BACT</name>
<dbReference type="SUPFAM" id="SSF53187">
    <property type="entry name" value="Zn-dependent exopeptidases"/>
    <property type="match status" value="1"/>
</dbReference>
<dbReference type="Proteomes" id="UP001597094">
    <property type="component" value="Unassembled WGS sequence"/>
</dbReference>
<keyword evidence="6 9" id="KW-1133">Transmembrane helix</keyword>
<evidence type="ECO:0000256" key="6">
    <source>
        <dbReference type="ARBA" id="ARBA00022989"/>
    </source>
</evidence>
<keyword evidence="12" id="KW-1185">Reference proteome</keyword>
<dbReference type="InterPro" id="IPR045175">
    <property type="entry name" value="M28_fam"/>
</dbReference>
<proteinExistence type="inferred from homology"/>
<evidence type="ECO:0000256" key="2">
    <source>
        <dbReference type="ARBA" id="ARBA00004128"/>
    </source>
</evidence>
<evidence type="ECO:0000256" key="4">
    <source>
        <dbReference type="ARBA" id="ARBA00017435"/>
    </source>
</evidence>
<keyword evidence="7" id="KW-0325">Glycoprotein</keyword>
<evidence type="ECO:0000256" key="7">
    <source>
        <dbReference type="ARBA" id="ARBA00023180"/>
    </source>
</evidence>
<evidence type="ECO:0000259" key="10">
    <source>
        <dbReference type="Pfam" id="PF04389"/>
    </source>
</evidence>
<gene>
    <name evidence="11" type="ORF">ACFQ2O_17590</name>
</gene>
<dbReference type="InterPro" id="IPR007484">
    <property type="entry name" value="Peptidase_M28"/>
</dbReference>
<evidence type="ECO:0000256" key="9">
    <source>
        <dbReference type="SAM" id="Phobius"/>
    </source>
</evidence>
<evidence type="ECO:0000313" key="12">
    <source>
        <dbReference type="Proteomes" id="UP001597094"/>
    </source>
</evidence>
<keyword evidence="5" id="KW-0926">Vacuole</keyword>
<dbReference type="RefSeq" id="WP_377530842.1">
    <property type="nucleotide sequence ID" value="NZ_JBHTLD010000204.1"/>
</dbReference>
<comment type="function">
    <text evidence="1">May be involved in vacuolar sorting and osmoregulation.</text>
</comment>